<reference evidence="2 3" key="1">
    <citation type="submission" date="2018-11" db="EMBL/GenBank/DDBJ databases">
        <title>Characterization of surface water Dickeya isolates.</title>
        <authorList>
            <person name="Van Gijsegem F."/>
            <person name="Pedron J."/>
        </authorList>
    </citation>
    <scope>NUCLEOTIDE SEQUENCE [LARGE SCALE GENOMIC DNA]</scope>
    <source>
        <strain evidence="2 3">FVG1-MFV-O17</strain>
    </source>
</reference>
<organism evidence="2 3">
    <name type="scientific">Dickeya undicola</name>
    <dbReference type="NCBI Taxonomy" id="1577887"/>
    <lineage>
        <taxon>Bacteria</taxon>
        <taxon>Pseudomonadati</taxon>
        <taxon>Pseudomonadota</taxon>
        <taxon>Gammaproteobacteria</taxon>
        <taxon>Enterobacterales</taxon>
        <taxon>Pectobacteriaceae</taxon>
        <taxon>Dickeya</taxon>
    </lineage>
</organism>
<name>A0A3N0FGY3_9GAMM</name>
<dbReference type="Proteomes" id="UP000276061">
    <property type="component" value="Unassembled WGS sequence"/>
</dbReference>
<dbReference type="RefSeq" id="WP_236641650.1">
    <property type="nucleotide sequence ID" value="NZ_RJLR01000115.1"/>
</dbReference>
<dbReference type="Pfam" id="PF20148">
    <property type="entry name" value="DUF6531"/>
    <property type="match status" value="1"/>
</dbReference>
<gene>
    <name evidence="2" type="ORF">EF878_21210</name>
</gene>
<feature type="non-terminal residue" evidence="2">
    <location>
        <position position="164"/>
    </location>
</feature>
<protein>
    <submittedName>
        <fullName evidence="2">Type IV secretion protein Rhs</fullName>
    </submittedName>
</protein>
<dbReference type="InterPro" id="IPR045351">
    <property type="entry name" value="DUF6531"/>
</dbReference>
<sequence length="164" mass="17732">KYLTTTVCGATIKEGASTVFFGSGQGTYLEIAEEFTALQRALLIAVEFLVPPSRGMFRGLGKLFTRGPMAVLKGMRAGALKTLEGLKSAVKCASEGFRNSRGLSRVTEAVRGFLKDPVYIASGEVIESRTDIALGQTLPLVFERTYRSASPHTGLLGRGWHDSW</sequence>
<comment type="caution">
    <text evidence="2">The sequence shown here is derived from an EMBL/GenBank/DDBJ whole genome shotgun (WGS) entry which is preliminary data.</text>
</comment>
<accession>A0A3N0FGY3</accession>
<evidence type="ECO:0000313" key="3">
    <source>
        <dbReference type="Proteomes" id="UP000276061"/>
    </source>
</evidence>
<evidence type="ECO:0000313" key="2">
    <source>
        <dbReference type="EMBL" id="RNL99372.1"/>
    </source>
</evidence>
<dbReference type="EMBL" id="RJLR01000115">
    <property type="protein sequence ID" value="RNL99372.1"/>
    <property type="molecule type" value="Genomic_DNA"/>
</dbReference>
<proteinExistence type="predicted"/>
<feature type="non-terminal residue" evidence="2">
    <location>
        <position position="1"/>
    </location>
</feature>
<evidence type="ECO:0000259" key="1">
    <source>
        <dbReference type="Pfam" id="PF20148"/>
    </source>
</evidence>
<dbReference type="AlphaFoldDB" id="A0A3N0FGY3"/>
<feature type="domain" description="DUF6531" evidence="1">
    <location>
        <begin position="116"/>
        <end position="164"/>
    </location>
</feature>